<feature type="non-terminal residue" evidence="1">
    <location>
        <position position="111"/>
    </location>
</feature>
<proteinExistence type="predicted"/>
<accession>A0ACA9SPS8</accession>
<dbReference type="EMBL" id="CAJVQC010142003">
    <property type="protein sequence ID" value="CAG8844300.1"/>
    <property type="molecule type" value="Genomic_DNA"/>
</dbReference>
<dbReference type="Proteomes" id="UP000789920">
    <property type="component" value="Unassembled WGS sequence"/>
</dbReference>
<comment type="caution">
    <text evidence="1">The sequence shown here is derived from an EMBL/GenBank/DDBJ whole genome shotgun (WGS) entry which is preliminary data.</text>
</comment>
<evidence type="ECO:0000313" key="1">
    <source>
        <dbReference type="EMBL" id="CAG8844300.1"/>
    </source>
</evidence>
<name>A0ACA9SPS8_9GLOM</name>
<organism evidence="1 2">
    <name type="scientific">Racocetra persica</name>
    <dbReference type="NCBI Taxonomy" id="160502"/>
    <lineage>
        <taxon>Eukaryota</taxon>
        <taxon>Fungi</taxon>
        <taxon>Fungi incertae sedis</taxon>
        <taxon>Mucoromycota</taxon>
        <taxon>Glomeromycotina</taxon>
        <taxon>Glomeromycetes</taxon>
        <taxon>Diversisporales</taxon>
        <taxon>Gigasporaceae</taxon>
        <taxon>Racocetra</taxon>
    </lineage>
</organism>
<protein>
    <submittedName>
        <fullName evidence="1">22217_t:CDS:1</fullName>
    </submittedName>
</protein>
<reference evidence="1" key="1">
    <citation type="submission" date="2021-06" db="EMBL/GenBank/DDBJ databases">
        <authorList>
            <person name="Kallberg Y."/>
            <person name="Tangrot J."/>
            <person name="Rosling A."/>
        </authorList>
    </citation>
    <scope>NUCLEOTIDE SEQUENCE</scope>
    <source>
        <strain evidence="1">MA461A</strain>
    </source>
</reference>
<keyword evidence="2" id="KW-1185">Reference proteome</keyword>
<feature type="non-terminal residue" evidence="1">
    <location>
        <position position="1"/>
    </location>
</feature>
<evidence type="ECO:0000313" key="2">
    <source>
        <dbReference type="Proteomes" id="UP000789920"/>
    </source>
</evidence>
<gene>
    <name evidence="1" type="ORF">RPERSI_LOCUS33143</name>
</gene>
<sequence>VIIGTKSGDLELFDLASSSQTESIKAHDGPIWSLQVRPDKRGLVTGSADSNVKFWDFDMSQEEDTNENQTGSRRLTLIHTRTLKMNDDILCVRYSPNQKLVAVALLDATVK</sequence>